<dbReference type="GO" id="GO:0046872">
    <property type="term" value="F:metal ion binding"/>
    <property type="evidence" value="ECO:0007669"/>
    <property type="project" value="UniProtKB-KW"/>
</dbReference>
<dbReference type="PANTHER" id="PTHR12549:SF11">
    <property type="entry name" value="LYSINE-SPECIFIC DEMETHYLASE JMJ25"/>
    <property type="match status" value="1"/>
</dbReference>
<evidence type="ECO:0000256" key="2">
    <source>
        <dbReference type="ARBA" id="ARBA00006801"/>
    </source>
</evidence>
<comment type="similarity">
    <text evidence="2">Belongs to the JARID1 histone demethylase family.</text>
</comment>
<keyword evidence="7" id="KW-1185">Reference proteome</keyword>
<keyword evidence="4" id="KW-0539">Nucleus</keyword>
<dbReference type="AlphaFoldDB" id="A0AAQ3RLW3"/>
<evidence type="ECO:0000256" key="3">
    <source>
        <dbReference type="ARBA" id="ARBA00022723"/>
    </source>
</evidence>
<dbReference type="Proteomes" id="UP001374535">
    <property type="component" value="Chromosome 9"/>
</dbReference>
<dbReference type="PANTHER" id="PTHR12549">
    <property type="entry name" value="JMJC DOMAIN-CONTAINING HISTONE DEMETHYLATION PROTEIN"/>
    <property type="match status" value="1"/>
</dbReference>
<reference evidence="6 7" key="1">
    <citation type="journal article" date="2023" name="Life. Sci Alliance">
        <title>Evolutionary insights into 3D genome organization and epigenetic landscape of Vigna mungo.</title>
        <authorList>
            <person name="Junaid A."/>
            <person name="Singh B."/>
            <person name="Bhatia S."/>
        </authorList>
    </citation>
    <scope>NUCLEOTIDE SEQUENCE [LARGE SCALE GENOMIC DNA]</scope>
    <source>
        <strain evidence="6">Urdbean</strain>
    </source>
</reference>
<name>A0AAQ3RLW3_VIGMU</name>
<gene>
    <name evidence="6" type="ORF">V8G54_029514</name>
</gene>
<dbReference type="GO" id="GO:0003712">
    <property type="term" value="F:transcription coregulator activity"/>
    <property type="evidence" value="ECO:0007669"/>
    <property type="project" value="TreeGrafter"/>
</dbReference>
<dbReference type="EMBL" id="CP144692">
    <property type="protein sequence ID" value="WVY97363.1"/>
    <property type="molecule type" value="Genomic_DNA"/>
</dbReference>
<accession>A0AAQ3RLW3</accession>
<feature type="compositionally biased region" description="Basic and acidic residues" evidence="5">
    <location>
        <begin position="32"/>
        <end position="43"/>
    </location>
</feature>
<dbReference type="GO" id="GO:0006357">
    <property type="term" value="P:regulation of transcription by RNA polymerase II"/>
    <property type="evidence" value="ECO:0007669"/>
    <property type="project" value="TreeGrafter"/>
</dbReference>
<feature type="region of interest" description="Disordered" evidence="5">
    <location>
        <begin position="1"/>
        <end position="73"/>
    </location>
</feature>
<evidence type="ECO:0000256" key="4">
    <source>
        <dbReference type="ARBA" id="ARBA00023242"/>
    </source>
</evidence>
<organism evidence="6 7">
    <name type="scientific">Vigna mungo</name>
    <name type="common">Black gram</name>
    <name type="synonym">Phaseolus mungo</name>
    <dbReference type="NCBI Taxonomy" id="3915"/>
    <lineage>
        <taxon>Eukaryota</taxon>
        <taxon>Viridiplantae</taxon>
        <taxon>Streptophyta</taxon>
        <taxon>Embryophyta</taxon>
        <taxon>Tracheophyta</taxon>
        <taxon>Spermatophyta</taxon>
        <taxon>Magnoliopsida</taxon>
        <taxon>eudicotyledons</taxon>
        <taxon>Gunneridae</taxon>
        <taxon>Pentapetalae</taxon>
        <taxon>rosids</taxon>
        <taxon>fabids</taxon>
        <taxon>Fabales</taxon>
        <taxon>Fabaceae</taxon>
        <taxon>Papilionoideae</taxon>
        <taxon>50 kb inversion clade</taxon>
        <taxon>NPAAA clade</taxon>
        <taxon>indigoferoid/millettioid clade</taxon>
        <taxon>Phaseoleae</taxon>
        <taxon>Vigna</taxon>
    </lineage>
</organism>
<comment type="subcellular location">
    <subcellularLocation>
        <location evidence="1">Nucleus</location>
    </subcellularLocation>
</comment>
<evidence type="ECO:0000256" key="5">
    <source>
        <dbReference type="SAM" id="MobiDB-lite"/>
    </source>
</evidence>
<dbReference type="GO" id="GO:0000785">
    <property type="term" value="C:chromatin"/>
    <property type="evidence" value="ECO:0007669"/>
    <property type="project" value="TreeGrafter"/>
</dbReference>
<feature type="compositionally biased region" description="Basic and acidic residues" evidence="5">
    <location>
        <begin position="13"/>
        <end position="22"/>
    </location>
</feature>
<keyword evidence="3" id="KW-0479">Metal-binding</keyword>
<dbReference type="GO" id="GO:0000118">
    <property type="term" value="C:histone deacetylase complex"/>
    <property type="evidence" value="ECO:0007669"/>
    <property type="project" value="TreeGrafter"/>
</dbReference>
<sequence length="128" mass="14391">MSEGNLLVKRRGRDVSHGERDGVGGSSSLQEGGREGGHGELHEKRHGRKKKLVKEGDGEFEMPAGFSGGGSDIRKQHNFRSRKFIEKESSMCHQCQRNDKGRVVRCAKCKTKRFCIPCIENWYNSVSL</sequence>
<protein>
    <recommendedName>
        <fullName evidence="8">RING-type domain-containing protein</fullName>
    </recommendedName>
</protein>
<evidence type="ECO:0008006" key="8">
    <source>
        <dbReference type="Google" id="ProtNLM"/>
    </source>
</evidence>
<dbReference type="GO" id="GO:0032454">
    <property type="term" value="F:histone H3K9 demethylase activity"/>
    <property type="evidence" value="ECO:0007669"/>
    <property type="project" value="InterPro"/>
</dbReference>
<dbReference type="GO" id="GO:0031490">
    <property type="term" value="F:chromatin DNA binding"/>
    <property type="evidence" value="ECO:0007669"/>
    <property type="project" value="TreeGrafter"/>
</dbReference>
<evidence type="ECO:0000256" key="1">
    <source>
        <dbReference type="ARBA" id="ARBA00004123"/>
    </source>
</evidence>
<evidence type="ECO:0000313" key="7">
    <source>
        <dbReference type="Proteomes" id="UP001374535"/>
    </source>
</evidence>
<proteinExistence type="inferred from homology"/>
<dbReference type="InterPro" id="IPR045109">
    <property type="entry name" value="LSDs-like"/>
</dbReference>
<evidence type="ECO:0000313" key="6">
    <source>
        <dbReference type="EMBL" id="WVY97363.1"/>
    </source>
</evidence>